<evidence type="ECO:0000313" key="2">
    <source>
        <dbReference type="Proteomes" id="UP000449092"/>
    </source>
</evidence>
<dbReference type="InterPro" id="IPR003477">
    <property type="entry name" value="PemK-like"/>
</dbReference>
<dbReference type="Pfam" id="PF02452">
    <property type="entry name" value="PemK_toxin"/>
    <property type="match status" value="1"/>
</dbReference>
<reference evidence="1 2" key="1">
    <citation type="submission" date="2019-09" db="EMBL/GenBank/DDBJ databases">
        <title>Characterisation of the sponge microbiome using genome-centric metagenomics.</title>
        <authorList>
            <person name="Engelberts J.P."/>
            <person name="Robbins S.J."/>
            <person name="De Goeij J.M."/>
            <person name="Aranda M."/>
            <person name="Bell S.C."/>
            <person name="Webster N.S."/>
        </authorList>
    </citation>
    <scope>NUCLEOTIDE SEQUENCE [LARGE SCALE GENOMIC DNA]</scope>
    <source>
        <strain evidence="1">SB0662_bin_43</strain>
    </source>
</reference>
<name>A0A845D8X8_9BACT</name>
<proteinExistence type="predicted"/>
<dbReference type="SUPFAM" id="SSF50118">
    <property type="entry name" value="Cell growth inhibitor/plasmid maintenance toxic component"/>
    <property type="match status" value="1"/>
</dbReference>
<dbReference type="GO" id="GO:0003677">
    <property type="term" value="F:DNA binding"/>
    <property type="evidence" value="ECO:0007669"/>
    <property type="project" value="InterPro"/>
</dbReference>
<dbReference type="EMBL" id="VXOY01000011">
    <property type="protein sequence ID" value="MYE38180.1"/>
    <property type="molecule type" value="Genomic_DNA"/>
</dbReference>
<dbReference type="InterPro" id="IPR011067">
    <property type="entry name" value="Plasmid_toxin/cell-grow_inhib"/>
</dbReference>
<sequence length="139" mass="16239">MCMKDKVYVKLFDDWNIEKQLIDNKQPLNFNAREVWWCSVGVNVGYEIDGKGNNFQRPMLVYRKVAVNQCLCFPITKNIKNLPGYFRFKGSVIDGSIIFEQIKTVDSKRMINRIEIIGEDEFRVIDNAFLEYLNNSSPS</sequence>
<dbReference type="Gene3D" id="2.30.30.110">
    <property type="match status" value="1"/>
</dbReference>
<dbReference type="Proteomes" id="UP000449092">
    <property type="component" value="Unassembled WGS sequence"/>
</dbReference>
<organism evidence="1 2">
    <name type="scientific">Candidatus Spechtbacteria bacterium SB0662_bin_43</name>
    <dbReference type="NCBI Taxonomy" id="2604897"/>
    <lineage>
        <taxon>Bacteria</taxon>
        <taxon>Candidatus Spechtiibacteriota</taxon>
    </lineage>
</organism>
<accession>A0A845D8X8</accession>
<protein>
    <submittedName>
        <fullName evidence="1">Type II toxin-antitoxin system PemK/MazF family toxin</fullName>
    </submittedName>
</protein>
<comment type="caution">
    <text evidence="1">The sequence shown here is derived from an EMBL/GenBank/DDBJ whole genome shotgun (WGS) entry which is preliminary data.</text>
</comment>
<evidence type="ECO:0000313" key="1">
    <source>
        <dbReference type="EMBL" id="MYE38180.1"/>
    </source>
</evidence>
<gene>
    <name evidence="1" type="ORF">F4X82_01510</name>
</gene>
<dbReference type="AlphaFoldDB" id="A0A845D8X8"/>